<dbReference type="RefSeq" id="WP_128832508.1">
    <property type="nucleotide sequence ID" value="NZ_CVOZ01000024.1"/>
</dbReference>
<reference evidence="1 2" key="1">
    <citation type="journal article" date="2019" name="Nat. Med.">
        <title>A library of human gut bacterial isolates paired with longitudinal multiomics data enables mechanistic microbiome research.</title>
        <authorList>
            <person name="Poyet M."/>
            <person name="Groussin M."/>
            <person name="Gibbons S.M."/>
            <person name="Avila-Pacheco J."/>
            <person name="Jiang X."/>
            <person name="Kearney S.M."/>
            <person name="Perrotta A.R."/>
            <person name="Berdy B."/>
            <person name="Zhao S."/>
            <person name="Lieberman T.D."/>
            <person name="Swanson P.K."/>
            <person name="Smith M."/>
            <person name="Roesemann S."/>
            <person name="Alexander J.E."/>
            <person name="Rich S.A."/>
            <person name="Livny J."/>
            <person name="Vlamakis H."/>
            <person name="Clish C."/>
            <person name="Bullock K."/>
            <person name="Deik A."/>
            <person name="Scott J."/>
            <person name="Pierce K.A."/>
            <person name="Xavier R.J."/>
            <person name="Alm E.J."/>
        </authorList>
    </citation>
    <scope>NUCLEOTIDE SEQUENCE [LARGE SCALE GENOMIC DNA]</scope>
    <source>
        <strain evidence="1 2">BIOML-A162</strain>
    </source>
</reference>
<dbReference type="Proteomes" id="UP000436858">
    <property type="component" value="Unassembled WGS sequence"/>
</dbReference>
<dbReference type="EMBL" id="WCRY01000050">
    <property type="protein sequence ID" value="KAB4470251.1"/>
    <property type="molecule type" value="Genomic_DNA"/>
</dbReference>
<comment type="caution">
    <text evidence="1">The sequence shown here is derived from an EMBL/GenBank/DDBJ whole genome shotgun (WGS) entry which is preliminary data.</text>
</comment>
<sequence length="214" mass="24719">MLEKFSLSTESRNRLLNGCIESPEEFREVAQAILSGHFLVQQKNKSVRVYPTCIEFYYHEEFDGGVFDPIVYHRNKKGKDSIPAFNLGVLHNHVSGIDITFEKGNEPRIACRASALIREFRIEGRNKIETRSTYLYEALYSQFSIFDGGFNVSWQDGDTINIKVSGYRKNVAQFVMSNGKYVKKKYDDGKHKTSSGYIQDERKWQFKIKEGSTQ</sequence>
<dbReference type="AlphaFoldDB" id="A0A6I0SKP8"/>
<protein>
    <submittedName>
        <fullName evidence="1">Uncharacterized protein</fullName>
    </submittedName>
</protein>
<proteinExistence type="predicted"/>
<organism evidence="1 2">
    <name type="scientific">Bacteroides thetaiotaomicron</name>
    <dbReference type="NCBI Taxonomy" id="818"/>
    <lineage>
        <taxon>Bacteria</taxon>
        <taxon>Pseudomonadati</taxon>
        <taxon>Bacteroidota</taxon>
        <taxon>Bacteroidia</taxon>
        <taxon>Bacteroidales</taxon>
        <taxon>Bacteroidaceae</taxon>
        <taxon>Bacteroides</taxon>
    </lineage>
</organism>
<evidence type="ECO:0000313" key="1">
    <source>
        <dbReference type="EMBL" id="KAB4470251.1"/>
    </source>
</evidence>
<evidence type="ECO:0000313" key="2">
    <source>
        <dbReference type="Proteomes" id="UP000436858"/>
    </source>
</evidence>
<gene>
    <name evidence="1" type="ORF">GAN91_26595</name>
</gene>
<accession>A0A6I0SKP8</accession>
<name>A0A6I0SKP8_BACT4</name>